<evidence type="ECO:0000313" key="2">
    <source>
        <dbReference type="Proteomes" id="UP000789570"/>
    </source>
</evidence>
<feature type="non-terminal residue" evidence="1">
    <location>
        <position position="195"/>
    </location>
</feature>
<reference evidence="1" key="1">
    <citation type="submission" date="2021-06" db="EMBL/GenBank/DDBJ databases">
        <authorList>
            <person name="Kallberg Y."/>
            <person name="Tangrot J."/>
            <person name="Rosling A."/>
        </authorList>
    </citation>
    <scope>NUCLEOTIDE SEQUENCE</scope>
    <source>
        <strain evidence="1">UK204</strain>
    </source>
</reference>
<evidence type="ECO:0000313" key="1">
    <source>
        <dbReference type="EMBL" id="CAG8713081.1"/>
    </source>
</evidence>
<proteinExistence type="predicted"/>
<keyword evidence="2" id="KW-1185">Reference proteome</keyword>
<organism evidence="1 2">
    <name type="scientific">Funneliformis caledonium</name>
    <dbReference type="NCBI Taxonomy" id="1117310"/>
    <lineage>
        <taxon>Eukaryota</taxon>
        <taxon>Fungi</taxon>
        <taxon>Fungi incertae sedis</taxon>
        <taxon>Mucoromycota</taxon>
        <taxon>Glomeromycotina</taxon>
        <taxon>Glomeromycetes</taxon>
        <taxon>Glomerales</taxon>
        <taxon>Glomeraceae</taxon>
        <taxon>Funneliformis</taxon>
    </lineage>
</organism>
<comment type="caution">
    <text evidence="1">The sequence shown here is derived from an EMBL/GenBank/DDBJ whole genome shotgun (WGS) entry which is preliminary data.</text>
</comment>
<sequence>SSRYEELIDLCKQQQDDEQEGPLHIPTQEKRNELLNDHTPEEFLEVYPRRNVNNSMIRKEFEDIFVVSKGTAESMDYLQVYVYDVEVVYQAISQLLLYLYTLACLQYTVKRQWDLLYHHRLLKDEQITADKYPEVTNMVLANHTWYGLIETADKIWLGILSNEPSNFAVMLKCMFVFQQLREEFCIDKFGRCQKQ</sequence>
<dbReference type="OrthoDB" id="2444204at2759"/>
<dbReference type="EMBL" id="CAJVPQ010009154">
    <property type="protein sequence ID" value="CAG8713081.1"/>
    <property type="molecule type" value="Genomic_DNA"/>
</dbReference>
<accession>A0A9N9HYI5</accession>
<dbReference type="Proteomes" id="UP000789570">
    <property type="component" value="Unassembled WGS sequence"/>
</dbReference>
<gene>
    <name evidence="1" type="ORF">FCALED_LOCUS14026</name>
</gene>
<protein>
    <submittedName>
        <fullName evidence="1">17531_t:CDS:1</fullName>
    </submittedName>
</protein>
<dbReference type="AlphaFoldDB" id="A0A9N9HYI5"/>
<name>A0A9N9HYI5_9GLOM</name>